<name>A0ABX7M4N9_9RHOO</name>
<keyword evidence="3" id="KW-1185">Reference proteome</keyword>
<reference evidence="2 3" key="1">
    <citation type="submission" date="2021-02" db="EMBL/GenBank/DDBJ databases">
        <title>Niveibacterium changnyeongensis HC41.</title>
        <authorList>
            <person name="Kang M."/>
        </authorList>
    </citation>
    <scope>NUCLEOTIDE SEQUENCE [LARGE SCALE GENOMIC DNA]</scope>
    <source>
        <strain evidence="2 3">HC41</strain>
    </source>
</reference>
<keyword evidence="1" id="KW-0732">Signal</keyword>
<dbReference type="EMBL" id="CP071060">
    <property type="protein sequence ID" value="QSI76719.1"/>
    <property type="molecule type" value="Genomic_DNA"/>
</dbReference>
<evidence type="ECO:0000256" key="1">
    <source>
        <dbReference type="SAM" id="SignalP"/>
    </source>
</evidence>
<feature type="signal peptide" evidence="1">
    <location>
        <begin position="1"/>
        <end position="25"/>
    </location>
</feature>
<feature type="chain" id="PRO_5045304714" description="Tetratricopeptide repeat protein" evidence="1">
    <location>
        <begin position="26"/>
        <end position="180"/>
    </location>
</feature>
<evidence type="ECO:0000313" key="3">
    <source>
        <dbReference type="Proteomes" id="UP000663570"/>
    </source>
</evidence>
<evidence type="ECO:0008006" key="4">
    <source>
        <dbReference type="Google" id="ProtNLM"/>
    </source>
</evidence>
<gene>
    <name evidence="2" type="ORF">JY500_20025</name>
</gene>
<dbReference type="RefSeq" id="WP_172202508.1">
    <property type="nucleotide sequence ID" value="NZ_CP071060.1"/>
</dbReference>
<proteinExistence type="predicted"/>
<accession>A0ABX7M4N9</accession>
<sequence>MKTPLRSILVAFTFVGCLAMPQAHAYDASAWQAAQADFQRANAGESGAAAEAAEKFAKLVAAEPGNPLLLAYLGSAESMQGRDATFPWKKMKFAEAGIADLDRALALLKPEHAQAPAGGVSIANEVKVTAASTFLGLPGFFNRAEAGAKLAHELANQPGFATMPERYRNAVLKLTAQAKQ</sequence>
<organism evidence="2 3">
    <name type="scientific">Niveibacterium microcysteis</name>
    <dbReference type="NCBI Taxonomy" id="2811415"/>
    <lineage>
        <taxon>Bacteria</taxon>
        <taxon>Pseudomonadati</taxon>
        <taxon>Pseudomonadota</taxon>
        <taxon>Betaproteobacteria</taxon>
        <taxon>Rhodocyclales</taxon>
        <taxon>Rhodocyclaceae</taxon>
        <taxon>Niveibacterium</taxon>
    </lineage>
</organism>
<protein>
    <recommendedName>
        <fullName evidence="4">Tetratricopeptide repeat protein</fullName>
    </recommendedName>
</protein>
<evidence type="ECO:0000313" key="2">
    <source>
        <dbReference type="EMBL" id="QSI76719.1"/>
    </source>
</evidence>
<dbReference type="Proteomes" id="UP000663570">
    <property type="component" value="Chromosome"/>
</dbReference>
<dbReference type="PROSITE" id="PS51257">
    <property type="entry name" value="PROKAR_LIPOPROTEIN"/>
    <property type="match status" value="1"/>
</dbReference>